<dbReference type="InterPro" id="IPR013022">
    <property type="entry name" value="Xyl_isomerase-like_TIM-brl"/>
</dbReference>
<dbReference type="PANTHER" id="PTHR30268">
    <property type="entry name" value="L-RHAMNOSE ISOMERASE"/>
    <property type="match status" value="1"/>
</dbReference>
<dbReference type="Pfam" id="PF01261">
    <property type="entry name" value="AP_endonuc_2"/>
    <property type="match status" value="1"/>
</dbReference>
<dbReference type="AlphaFoldDB" id="A0A402CV90"/>
<dbReference type="NCBIfam" id="TIGR02635">
    <property type="entry name" value="RhaI_grampos"/>
    <property type="match status" value="1"/>
</dbReference>
<dbReference type="GO" id="GO:0019301">
    <property type="term" value="P:rhamnose catabolic process"/>
    <property type="evidence" value="ECO:0007669"/>
    <property type="project" value="TreeGrafter"/>
</dbReference>
<keyword evidence="1" id="KW-0479">Metal-binding</keyword>
<keyword evidence="5" id="KW-1185">Reference proteome</keyword>
<dbReference type="PANTHER" id="PTHR30268:SF0">
    <property type="entry name" value="L-RHAMNOSE ISOMERASE"/>
    <property type="match status" value="1"/>
</dbReference>
<keyword evidence="3 4" id="KW-0413">Isomerase</keyword>
<dbReference type="GO" id="GO:0008740">
    <property type="term" value="F:L-rhamnose isomerase activity"/>
    <property type="evidence" value="ECO:0007669"/>
    <property type="project" value="TreeGrafter"/>
</dbReference>
<protein>
    <submittedName>
        <fullName evidence="4">L-rhamnose isomerase</fullName>
    </submittedName>
</protein>
<name>A0A402CV90_9BACT</name>
<evidence type="ECO:0000313" key="5">
    <source>
        <dbReference type="Proteomes" id="UP000287394"/>
    </source>
</evidence>
<evidence type="ECO:0000256" key="2">
    <source>
        <dbReference type="ARBA" id="ARBA00023211"/>
    </source>
</evidence>
<proteinExistence type="predicted"/>
<organism evidence="4 5">
    <name type="scientific">Capsulimonas corticalis</name>
    <dbReference type="NCBI Taxonomy" id="2219043"/>
    <lineage>
        <taxon>Bacteria</taxon>
        <taxon>Bacillati</taxon>
        <taxon>Armatimonadota</taxon>
        <taxon>Armatimonadia</taxon>
        <taxon>Capsulimonadales</taxon>
        <taxon>Capsulimonadaceae</taxon>
        <taxon>Capsulimonas</taxon>
    </lineage>
</organism>
<dbReference type="KEGG" id="ccot:CCAX7_23800"/>
<dbReference type="RefSeq" id="WP_119321289.1">
    <property type="nucleotide sequence ID" value="NZ_AP025739.1"/>
</dbReference>
<dbReference type="GO" id="GO:0046872">
    <property type="term" value="F:metal ion binding"/>
    <property type="evidence" value="ECO:0007669"/>
    <property type="project" value="UniProtKB-KW"/>
</dbReference>
<evidence type="ECO:0000256" key="1">
    <source>
        <dbReference type="ARBA" id="ARBA00022723"/>
    </source>
</evidence>
<accession>A0A402CV90</accession>
<sequence>MATTNWAAEYELLAARLTDRGVDLGAVETALKAQQVETPSWGYADSGTRFGVFRQPGAPRDVFEKFEDAAQANQYTGIAAGVAVHIPWDTADWGKLAQYAHSLGVSVGAINPNVFQDYDYRFGSFGSERADVRARAVAHMKECVDVMNVVGSKNISLWFADGTNFPGQGDFRRRKQYFSECLAELYGALAGDQTLLVEYKPFEPSFYHTDIADWGMSYAFCQKLGPNAKVLVDLGHHLPGANIEHIVAFLLDEGRLGGFHFNNRKYADDDLTTGSINPYELYLIFNELVAGEQAGIANNIAYMIDESHTLKNKTAEMIQSLVALQTSYAKALLIDRAALRVAQESDDLVGAEEIIKDSFASDVRPLLWKVRSDLNLPNPADPLRGFLESGYIEEKAKERGVGGGSGLGA</sequence>
<dbReference type="EMBL" id="AP025739">
    <property type="protein sequence ID" value="BDI30329.1"/>
    <property type="molecule type" value="Genomic_DNA"/>
</dbReference>
<dbReference type="Proteomes" id="UP000287394">
    <property type="component" value="Chromosome"/>
</dbReference>
<dbReference type="GO" id="GO:0019324">
    <property type="term" value="P:L-lyxose metabolic process"/>
    <property type="evidence" value="ECO:0007669"/>
    <property type="project" value="TreeGrafter"/>
</dbReference>
<keyword evidence="2" id="KW-0464">Manganese</keyword>
<evidence type="ECO:0000256" key="3">
    <source>
        <dbReference type="ARBA" id="ARBA00023235"/>
    </source>
</evidence>
<dbReference type="OrthoDB" id="5174871at2"/>
<gene>
    <name evidence="4" type="ORF">CCAX7_23800</name>
</gene>
<dbReference type="Gene3D" id="3.20.20.150">
    <property type="entry name" value="Divalent-metal-dependent TIM barrel enzymes"/>
    <property type="match status" value="1"/>
</dbReference>
<reference evidence="4 5" key="1">
    <citation type="journal article" date="2019" name="Int. J. Syst. Evol. Microbiol.">
        <title>Capsulimonas corticalis gen. nov., sp. nov., an aerobic capsulated bacterium, of a novel bacterial order, Capsulimonadales ord. nov., of the class Armatimonadia of the phylum Armatimonadetes.</title>
        <authorList>
            <person name="Li J."/>
            <person name="Kudo C."/>
            <person name="Tonouchi A."/>
        </authorList>
    </citation>
    <scope>NUCLEOTIDE SEQUENCE [LARGE SCALE GENOMIC DNA]</scope>
    <source>
        <strain evidence="4 5">AX-7</strain>
    </source>
</reference>
<dbReference type="InterPro" id="IPR050337">
    <property type="entry name" value="L-rhamnose_isomerase"/>
</dbReference>
<dbReference type="InterPro" id="IPR036237">
    <property type="entry name" value="Xyl_isomerase-like_sf"/>
</dbReference>
<dbReference type="InterPro" id="IPR013457">
    <property type="entry name" value="Rhamnose_iso-rel"/>
</dbReference>
<dbReference type="SUPFAM" id="SSF51658">
    <property type="entry name" value="Xylose isomerase-like"/>
    <property type="match status" value="1"/>
</dbReference>
<evidence type="ECO:0000313" key="4">
    <source>
        <dbReference type="EMBL" id="BDI30329.1"/>
    </source>
</evidence>